<dbReference type="InterPro" id="IPR016197">
    <property type="entry name" value="Chromo-like_dom_sf"/>
</dbReference>
<dbReference type="GO" id="GO:0005634">
    <property type="term" value="C:nucleus"/>
    <property type="evidence" value="ECO:0007669"/>
    <property type="project" value="UniProtKB-SubCell"/>
</dbReference>
<keyword evidence="2" id="KW-0539">Nucleus</keyword>
<dbReference type="CDD" id="cd00024">
    <property type="entry name" value="CD_CSD"/>
    <property type="match status" value="1"/>
</dbReference>
<evidence type="ECO:0008006" key="7">
    <source>
        <dbReference type="Google" id="ProtNLM"/>
    </source>
</evidence>
<dbReference type="Gene3D" id="3.30.420.10">
    <property type="entry name" value="Ribonuclease H-like superfamily/Ribonuclease H"/>
    <property type="match status" value="1"/>
</dbReference>
<dbReference type="PROSITE" id="PS00598">
    <property type="entry name" value="CHROMO_1"/>
    <property type="match status" value="1"/>
</dbReference>
<dbReference type="InterPro" id="IPR001584">
    <property type="entry name" value="Integrase_cat-core"/>
</dbReference>
<reference evidence="5 6" key="1">
    <citation type="submission" date="2024-04" db="EMBL/GenBank/DDBJ databases">
        <authorList>
            <person name="Fracassetti M."/>
        </authorList>
    </citation>
    <scope>NUCLEOTIDE SEQUENCE [LARGE SCALE GENOMIC DNA]</scope>
</reference>
<comment type="subcellular location">
    <subcellularLocation>
        <location evidence="1">Nucleus</location>
    </subcellularLocation>
</comment>
<dbReference type="Proteomes" id="UP001497516">
    <property type="component" value="Chromosome 10"/>
</dbReference>
<dbReference type="SUPFAM" id="SSF54160">
    <property type="entry name" value="Chromo domain-like"/>
    <property type="match status" value="1"/>
</dbReference>
<evidence type="ECO:0000313" key="6">
    <source>
        <dbReference type="Proteomes" id="UP001497516"/>
    </source>
</evidence>
<evidence type="ECO:0000256" key="1">
    <source>
        <dbReference type="ARBA" id="ARBA00004123"/>
    </source>
</evidence>
<evidence type="ECO:0000259" key="3">
    <source>
        <dbReference type="PROSITE" id="PS50013"/>
    </source>
</evidence>
<feature type="domain" description="Chromo" evidence="3">
    <location>
        <begin position="297"/>
        <end position="361"/>
    </location>
</feature>
<dbReference type="InterPro" id="IPR000953">
    <property type="entry name" value="Chromo/chromo_shadow_dom"/>
</dbReference>
<dbReference type="InterPro" id="IPR023779">
    <property type="entry name" value="Chromodomain_CS"/>
</dbReference>
<dbReference type="PROSITE" id="PS50013">
    <property type="entry name" value="CHROMO_2"/>
    <property type="match status" value="1"/>
</dbReference>
<organism evidence="5 6">
    <name type="scientific">Linum trigynum</name>
    <dbReference type="NCBI Taxonomy" id="586398"/>
    <lineage>
        <taxon>Eukaryota</taxon>
        <taxon>Viridiplantae</taxon>
        <taxon>Streptophyta</taxon>
        <taxon>Embryophyta</taxon>
        <taxon>Tracheophyta</taxon>
        <taxon>Spermatophyta</taxon>
        <taxon>Magnoliopsida</taxon>
        <taxon>eudicotyledons</taxon>
        <taxon>Gunneridae</taxon>
        <taxon>Pentapetalae</taxon>
        <taxon>rosids</taxon>
        <taxon>fabids</taxon>
        <taxon>Malpighiales</taxon>
        <taxon>Linaceae</taxon>
        <taxon>Linum</taxon>
    </lineage>
</organism>
<dbReference type="Gene3D" id="2.40.50.40">
    <property type="match status" value="1"/>
</dbReference>
<dbReference type="Pfam" id="PF00385">
    <property type="entry name" value="Chromo"/>
    <property type="match status" value="1"/>
</dbReference>
<dbReference type="Pfam" id="PF24626">
    <property type="entry name" value="SH3_Tf2-1"/>
    <property type="match status" value="1"/>
</dbReference>
<gene>
    <name evidence="5" type="ORF">LTRI10_LOCUS7955</name>
</gene>
<dbReference type="SUPFAM" id="SSF53098">
    <property type="entry name" value="Ribonuclease H-like"/>
    <property type="match status" value="1"/>
</dbReference>
<dbReference type="GO" id="GO:0003676">
    <property type="term" value="F:nucleic acid binding"/>
    <property type="evidence" value="ECO:0007669"/>
    <property type="project" value="InterPro"/>
</dbReference>
<sequence>MDFIVSLPKVEGYYCIMVVVHKFSKYGVFIPGPKDMTAEDATRLFFKNLVKCWGIPSNITSDRDGRFKGRFWRELFKIMGSGLNFSTTFHQQRDGQTKCVNALQEVYLGHYVSANQRDLVTLMDTTQFSYNLHCSESTNTSPFELATGQQPLTPTTVATGYISNNPTVDKFAKDWHEKMEMAKSYLAGASKKMKKWADKKRRHLEFEEGDMVMVKFYPHRFKHLRNVNKGLIHRYEGTFNIVKRIDKVAYKVEMSSHLEIHPVFHVSQLKVFNDDKEDERRKESHRAPTLVTKTHDHEVEEIMAHRVIPRRGVHPSYAEYLVKWRNLPESEASWENELSLWKNKDLIETFRQEDSTRASRA</sequence>
<dbReference type="GO" id="GO:0015074">
    <property type="term" value="P:DNA integration"/>
    <property type="evidence" value="ECO:0007669"/>
    <property type="project" value="InterPro"/>
</dbReference>
<evidence type="ECO:0000259" key="4">
    <source>
        <dbReference type="PROSITE" id="PS50994"/>
    </source>
</evidence>
<feature type="domain" description="Integrase catalytic" evidence="4">
    <location>
        <begin position="1"/>
        <end position="150"/>
    </location>
</feature>
<dbReference type="AlphaFoldDB" id="A0AAV2CWN1"/>
<dbReference type="InterPro" id="IPR012337">
    <property type="entry name" value="RNaseH-like_sf"/>
</dbReference>
<dbReference type="PANTHER" id="PTHR35046:SF26">
    <property type="entry name" value="RNA-DIRECTED DNA POLYMERASE"/>
    <property type="match status" value="1"/>
</dbReference>
<dbReference type="EMBL" id="OZ034814">
    <property type="protein sequence ID" value="CAL1360521.1"/>
    <property type="molecule type" value="Genomic_DNA"/>
</dbReference>
<evidence type="ECO:0000256" key="2">
    <source>
        <dbReference type="ARBA" id="ARBA00023242"/>
    </source>
</evidence>
<dbReference type="InterPro" id="IPR056924">
    <property type="entry name" value="SH3_Tf2-1"/>
</dbReference>
<dbReference type="PANTHER" id="PTHR35046">
    <property type="entry name" value="ZINC KNUCKLE (CCHC-TYPE) FAMILY PROTEIN"/>
    <property type="match status" value="1"/>
</dbReference>
<keyword evidence="6" id="KW-1185">Reference proteome</keyword>
<protein>
    <recommendedName>
        <fullName evidence="7">Polyprotein</fullName>
    </recommendedName>
</protein>
<dbReference type="InterPro" id="IPR023780">
    <property type="entry name" value="Chromo_domain"/>
</dbReference>
<dbReference type="InterPro" id="IPR036397">
    <property type="entry name" value="RNaseH_sf"/>
</dbReference>
<proteinExistence type="predicted"/>
<dbReference type="SMART" id="SM00298">
    <property type="entry name" value="CHROMO"/>
    <property type="match status" value="1"/>
</dbReference>
<name>A0AAV2CWN1_9ROSI</name>
<dbReference type="PROSITE" id="PS50994">
    <property type="entry name" value="INTEGRASE"/>
    <property type="match status" value="1"/>
</dbReference>
<accession>A0AAV2CWN1</accession>
<evidence type="ECO:0000313" key="5">
    <source>
        <dbReference type="EMBL" id="CAL1360521.1"/>
    </source>
</evidence>